<dbReference type="STRING" id="472759.Nhal_1237"/>
<dbReference type="InterPro" id="IPR017842">
    <property type="entry name" value="Hopanoid_biosyn-assoc_HpnM"/>
</dbReference>
<dbReference type="PIRSF" id="PIRSF004649">
    <property type="entry name" value="MlaC"/>
    <property type="match status" value="1"/>
</dbReference>
<keyword evidence="2" id="KW-1185">Reference proteome</keyword>
<sequence>MKRVLIGAIVMILVGITLVIPPALAEQPSSAVERLNNTLLSVMKKAEELGFEGRYQRLLPVITQEFDLPFIARYTLGSSWDELSDEQHHQFIETFRELSVVDYARHFDGYGGEHFTIEGQSPLPRSGMRVRSKLIDPDGSSVVFDYLLHQTDSQWRIVNVIADGVSDLAVKRAEYRHIMKTEGFSSLLNKLKQKIALYRGPADA</sequence>
<dbReference type="HOGENOM" id="CLU_094502_1_1_6"/>
<evidence type="ECO:0000313" key="2">
    <source>
        <dbReference type="Proteomes" id="UP000001844"/>
    </source>
</evidence>
<dbReference type="RefSeq" id="WP_013032289.1">
    <property type="nucleotide sequence ID" value="NC_013960.1"/>
</dbReference>
<dbReference type="KEGG" id="nhl:Nhal_1237"/>
<dbReference type="Pfam" id="PF05494">
    <property type="entry name" value="MlaC"/>
    <property type="match status" value="1"/>
</dbReference>
<dbReference type="OrthoDB" id="9787053at2"/>
<dbReference type="PANTHER" id="PTHR36573:SF1">
    <property type="entry name" value="INTERMEMBRANE PHOSPHOLIPID TRANSPORT SYSTEM BINDING PROTEIN MLAC"/>
    <property type="match status" value="1"/>
</dbReference>
<dbReference type="NCBIfam" id="TIGR03481">
    <property type="entry name" value="HpnM"/>
    <property type="match status" value="1"/>
</dbReference>
<organism evidence="1 2">
    <name type="scientific">Nitrosococcus halophilus (strain Nc4)</name>
    <dbReference type="NCBI Taxonomy" id="472759"/>
    <lineage>
        <taxon>Bacteria</taxon>
        <taxon>Pseudomonadati</taxon>
        <taxon>Pseudomonadota</taxon>
        <taxon>Gammaproteobacteria</taxon>
        <taxon>Chromatiales</taxon>
        <taxon>Chromatiaceae</taxon>
        <taxon>Nitrosococcus</taxon>
    </lineage>
</organism>
<dbReference type="InterPro" id="IPR008869">
    <property type="entry name" value="MlaC/ttg2D"/>
</dbReference>
<proteinExistence type="predicted"/>
<evidence type="ECO:0000313" key="1">
    <source>
        <dbReference type="EMBL" id="ADE14398.1"/>
    </source>
</evidence>
<dbReference type="Proteomes" id="UP000001844">
    <property type="component" value="Chromosome"/>
</dbReference>
<gene>
    <name evidence="1" type="ordered locus">Nhal_1237</name>
</gene>
<dbReference type="Gene3D" id="3.10.450.710">
    <property type="entry name" value="Tgt2/MlaC"/>
    <property type="match status" value="1"/>
</dbReference>
<reference evidence="2" key="1">
    <citation type="submission" date="2010-04" db="EMBL/GenBank/DDBJ databases">
        <title>Complete genome sequence of Nitrosococcus halophilus Nc4, a salt-adapted, aerobic obligate ammonia-oxidizing sulfur purple bacterium.</title>
        <authorList>
            <consortium name="US DOE Joint Genome Institute"/>
            <person name="Campbell M.A."/>
            <person name="Malfatti S.A."/>
            <person name="Chain P.S.G."/>
            <person name="Heidelberg J.F."/>
            <person name="Ward B.B."/>
            <person name="Klotz M.G."/>
        </authorList>
    </citation>
    <scope>NUCLEOTIDE SEQUENCE [LARGE SCALE GENOMIC DNA]</scope>
    <source>
        <strain evidence="2">Nc4</strain>
    </source>
</reference>
<dbReference type="PANTHER" id="PTHR36573">
    <property type="entry name" value="INTERMEMBRANE PHOSPHOLIPID TRANSPORT SYSTEM BINDING PROTEIN MLAC"/>
    <property type="match status" value="1"/>
</dbReference>
<name>D5C072_NITHN</name>
<dbReference type="InterPro" id="IPR042245">
    <property type="entry name" value="Tgt2/MlaC_sf"/>
</dbReference>
<dbReference type="EMBL" id="CP001798">
    <property type="protein sequence ID" value="ADE14398.1"/>
    <property type="molecule type" value="Genomic_DNA"/>
</dbReference>
<dbReference type="AlphaFoldDB" id="D5C072"/>
<accession>D5C072</accession>
<dbReference type="eggNOG" id="COG2854">
    <property type="taxonomic scope" value="Bacteria"/>
</dbReference>
<protein>
    <submittedName>
        <fullName evidence="1">Hopanoid biosynthesis associated membrane protein HpnM</fullName>
    </submittedName>
</protein>